<accession>A0A2A2TEA9</accession>
<proteinExistence type="predicted"/>
<dbReference type="EMBL" id="NTFS01000289">
    <property type="protein sequence ID" value="PAX52053.1"/>
    <property type="molecule type" value="Genomic_DNA"/>
</dbReference>
<reference evidence="1 2" key="1">
    <citation type="submission" date="2017-08" db="EMBL/GenBank/DDBJ databases">
        <title>Draft genome sequence of filamentous cyanobacterium Calothrix elsteri CCALA 953.</title>
        <authorList>
            <person name="Gagunashvili A.N."/>
            <person name="Elster J."/>
            <person name="Andresson O.S."/>
        </authorList>
    </citation>
    <scope>NUCLEOTIDE SEQUENCE [LARGE SCALE GENOMIC DNA]</scope>
    <source>
        <strain evidence="1 2">CCALA 953</strain>
    </source>
</reference>
<protein>
    <submittedName>
        <fullName evidence="1">Uncharacterized protein</fullName>
    </submittedName>
</protein>
<dbReference type="Proteomes" id="UP000218238">
    <property type="component" value="Unassembled WGS sequence"/>
</dbReference>
<comment type="caution">
    <text evidence="1">The sequence shown here is derived from an EMBL/GenBank/DDBJ whole genome shotgun (WGS) entry which is preliminary data.</text>
</comment>
<dbReference type="AlphaFoldDB" id="A0A2A2TEA9"/>
<name>A0A2A2TEA9_9CYAN</name>
<keyword evidence="2" id="KW-1185">Reference proteome</keyword>
<evidence type="ECO:0000313" key="1">
    <source>
        <dbReference type="EMBL" id="PAX52053.1"/>
    </source>
</evidence>
<sequence>MNIKNDFESSDSEIKALVPVADKKAIKHNALGNRYEPSPCPFCGIKKEVFVNDAGEYRCGACYAEW</sequence>
<organism evidence="1 2">
    <name type="scientific">Brunnivagina elsteri CCALA 953</name>
    <dbReference type="NCBI Taxonomy" id="987040"/>
    <lineage>
        <taxon>Bacteria</taxon>
        <taxon>Bacillati</taxon>
        <taxon>Cyanobacteriota</taxon>
        <taxon>Cyanophyceae</taxon>
        <taxon>Nostocales</taxon>
        <taxon>Calotrichaceae</taxon>
        <taxon>Brunnivagina</taxon>
    </lineage>
</organism>
<evidence type="ECO:0000313" key="2">
    <source>
        <dbReference type="Proteomes" id="UP000218238"/>
    </source>
</evidence>
<gene>
    <name evidence="1" type="ORF">CK510_21340</name>
</gene>
<dbReference type="RefSeq" id="WP_095723616.1">
    <property type="nucleotide sequence ID" value="NZ_NTFS01000289.1"/>
</dbReference>